<dbReference type="GeneID" id="98663240"/>
<feature type="transmembrane region" description="Helical" evidence="1">
    <location>
        <begin position="12"/>
        <end position="31"/>
    </location>
</feature>
<name>A0A3N0I9D6_9ACTN</name>
<organism evidence="2 3">
    <name type="scientific">Slackia isoflavoniconvertens</name>
    <dbReference type="NCBI Taxonomy" id="572010"/>
    <lineage>
        <taxon>Bacteria</taxon>
        <taxon>Bacillati</taxon>
        <taxon>Actinomycetota</taxon>
        <taxon>Coriobacteriia</taxon>
        <taxon>Eggerthellales</taxon>
        <taxon>Eggerthellaceae</taxon>
        <taxon>Slackia</taxon>
    </lineage>
</organism>
<reference evidence="3" key="1">
    <citation type="submission" date="2018-05" db="EMBL/GenBank/DDBJ databases">
        <title>Genome Sequencing of selected type strains of the family Eggerthellaceae.</title>
        <authorList>
            <person name="Danylec N."/>
            <person name="Stoll D.A."/>
            <person name="Doetsch A."/>
            <person name="Huch M."/>
        </authorList>
    </citation>
    <scope>NUCLEOTIDE SEQUENCE [LARGE SCALE GENOMIC DNA]</scope>
    <source>
        <strain evidence="3">DSM 22006</strain>
    </source>
</reference>
<accession>A0A3N0I9D6</accession>
<keyword evidence="3" id="KW-1185">Reference proteome</keyword>
<dbReference type="AlphaFoldDB" id="A0A3N0I9D6"/>
<keyword evidence="1" id="KW-1133">Transmembrane helix</keyword>
<proteinExistence type="predicted"/>
<gene>
    <name evidence="2" type="ORF">DMP05_09230</name>
</gene>
<evidence type="ECO:0000313" key="3">
    <source>
        <dbReference type="Proteomes" id="UP000271472"/>
    </source>
</evidence>
<comment type="caution">
    <text evidence="2">The sequence shown here is derived from an EMBL/GenBank/DDBJ whole genome shotgun (WGS) entry which is preliminary data.</text>
</comment>
<keyword evidence="1" id="KW-0812">Transmembrane</keyword>
<dbReference type="RefSeq" id="WP_123220172.1">
    <property type="nucleotide sequence ID" value="NZ_JACHYQ010000003.1"/>
</dbReference>
<dbReference type="Proteomes" id="UP000271472">
    <property type="component" value="Unassembled WGS sequence"/>
</dbReference>
<dbReference type="EMBL" id="QIBZ01000022">
    <property type="protein sequence ID" value="RNM32942.1"/>
    <property type="molecule type" value="Genomic_DNA"/>
</dbReference>
<keyword evidence="1" id="KW-0472">Membrane</keyword>
<evidence type="ECO:0000313" key="2">
    <source>
        <dbReference type="EMBL" id="RNM32942.1"/>
    </source>
</evidence>
<sequence length="159" mass="17464">MATQSKSKTPYIVGAIIAVVIISALIPYKAWDYQSLSDRYCIEGQVASIEGNTLKVNIDTAKSDNEQPRSLGASVTLQGSVPDYCREGQSVIISMHSGDSLFEKKDKGVEVQFYRDTNVLMGLIVPMIAPFHIVAPSMTLKDINLNGTLLVYYETGSRR</sequence>
<evidence type="ECO:0000256" key="1">
    <source>
        <dbReference type="SAM" id="Phobius"/>
    </source>
</evidence>
<protein>
    <submittedName>
        <fullName evidence="2">Uncharacterized protein</fullName>
    </submittedName>
</protein>